<proteinExistence type="predicted"/>
<reference evidence="1 2" key="1">
    <citation type="submission" date="2019-09" db="EMBL/GenBank/DDBJ databases">
        <authorList>
            <person name="Chandra G."/>
            <person name="Truman W A."/>
        </authorList>
    </citation>
    <scope>NUCLEOTIDE SEQUENCE [LARGE SCALE GENOMIC DNA]</scope>
    <source>
        <strain evidence="1">PS631</strain>
    </source>
</reference>
<gene>
    <name evidence="1" type="ORF">PS631_00108</name>
</gene>
<dbReference type="RefSeq" id="WP_263596320.1">
    <property type="nucleotide sequence ID" value="NZ_CABVHF010000001.1"/>
</dbReference>
<dbReference type="Proteomes" id="UP000399692">
    <property type="component" value="Unassembled WGS sequence"/>
</dbReference>
<dbReference type="AlphaFoldDB" id="A0A5E6P2T8"/>
<sequence>MKRVWTIQVPGFSPFSMVLMEGPQDRAGALREAQLIWPVCEVKP</sequence>
<dbReference type="EMBL" id="CABVHF010000001">
    <property type="protein sequence ID" value="VVM37528.1"/>
    <property type="molecule type" value="Genomic_DNA"/>
</dbReference>
<protein>
    <submittedName>
        <fullName evidence="1">Uncharacterized protein</fullName>
    </submittedName>
</protein>
<evidence type="ECO:0000313" key="1">
    <source>
        <dbReference type="EMBL" id="VVM37528.1"/>
    </source>
</evidence>
<name>A0A5E6P2T8_PSEFL</name>
<organism evidence="1 2">
    <name type="scientific">Pseudomonas fluorescens</name>
    <dbReference type="NCBI Taxonomy" id="294"/>
    <lineage>
        <taxon>Bacteria</taxon>
        <taxon>Pseudomonadati</taxon>
        <taxon>Pseudomonadota</taxon>
        <taxon>Gammaproteobacteria</taxon>
        <taxon>Pseudomonadales</taxon>
        <taxon>Pseudomonadaceae</taxon>
        <taxon>Pseudomonas</taxon>
    </lineage>
</organism>
<evidence type="ECO:0000313" key="2">
    <source>
        <dbReference type="Proteomes" id="UP000399692"/>
    </source>
</evidence>
<accession>A0A5E6P2T8</accession>